<organism evidence="2">
    <name type="scientific">Candidatus Kentrum sp. LPFa</name>
    <dbReference type="NCBI Taxonomy" id="2126335"/>
    <lineage>
        <taxon>Bacteria</taxon>
        <taxon>Pseudomonadati</taxon>
        <taxon>Pseudomonadota</taxon>
        <taxon>Gammaproteobacteria</taxon>
        <taxon>Candidatus Kentrum</taxon>
    </lineage>
</organism>
<dbReference type="EMBL" id="CAADFM010000061">
    <property type="protein sequence ID" value="VFK11914.1"/>
    <property type="molecule type" value="Genomic_DNA"/>
</dbReference>
<dbReference type="EMBL" id="CAADFP010000057">
    <property type="protein sequence ID" value="VFK28073.1"/>
    <property type="molecule type" value="Genomic_DNA"/>
</dbReference>
<name>A0A450W4G4_9GAMM</name>
<reference evidence="2" key="1">
    <citation type="submission" date="2019-02" db="EMBL/GenBank/DDBJ databases">
        <authorList>
            <person name="Gruber-Vodicka R. H."/>
            <person name="Seah K. B. B."/>
        </authorList>
    </citation>
    <scope>NUCLEOTIDE SEQUENCE</scope>
    <source>
        <strain evidence="2">BECK_S312</strain>
        <strain evidence="3">BECK_S426</strain>
    </source>
</reference>
<dbReference type="InterPro" id="IPR029060">
    <property type="entry name" value="PIN-like_dom_sf"/>
</dbReference>
<dbReference type="Pfam" id="PF01850">
    <property type="entry name" value="PIN"/>
    <property type="match status" value="1"/>
</dbReference>
<evidence type="ECO:0000313" key="2">
    <source>
        <dbReference type="EMBL" id="VFK11914.1"/>
    </source>
</evidence>
<sequence length="139" mass="15380">MNNRIIVDTGPLVALLGERDARHQWVKGQMATIRPPMLTCEAVISETCFLLGRNGGHPVSVLQLLDIGLVSMAFDLSAQVRSIRLLMGKYADVPMSFADACLVRMTEILDDSCLFTLDSDFKTYRKHGNREIPTIMPAG</sequence>
<proteinExistence type="predicted"/>
<evidence type="ECO:0000313" key="3">
    <source>
        <dbReference type="EMBL" id="VFK28073.1"/>
    </source>
</evidence>
<protein>
    <submittedName>
        <fullName evidence="2">Predicted nucleic acid-binding protein, contains PIN domain</fullName>
    </submittedName>
</protein>
<accession>A0A450W4G4</accession>
<evidence type="ECO:0000259" key="1">
    <source>
        <dbReference type="Pfam" id="PF01850"/>
    </source>
</evidence>
<dbReference type="SUPFAM" id="SSF88723">
    <property type="entry name" value="PIN domain-like"/>
    <property type="match status" value="1"/>
</dbReference>
<feature type="domain" description="PIN" evidence="1">
    <location>
        <begin position="5"/>
        <end position="125"/>
    </location>
</feature>
<dbReference type="AlphaFoldDB" id="A0A450W4G4"/>
<dbReference type="Gene3D" id="3.40.50.1010">
    <property type="entry name" value="5'-nuclease"/>
    <property type="match status" value="1"/>
</dbReference>
<dbReference type="InterPro" id="IPR002716">
    <property type="entry name" value="PIN_dom"/>
</dbReference>
<gene>
    <name evidence="2" type="ORF">BECKLPF1236A_GA0070988_1006116</name>
    <name evidence="3" type="ORF">BECKLPF1236C_GA0070990_1005716</name>
</gene>